<feature type="region of interest" description="Disordered" evidence="1">
    <location>
        <begin position="1"/>
        <end position="50"/>
    </location>
</feature>
<feature type="transmembrane region" description="Helical" evidence="2">
    <location>
        <begin position="58"/>
        <end position="81"/>
    </location>
</feature>
<gene>
    <name evidence="3" type="ORF">MSP7336_01126</name>
</gene>
<keyword evidence="2" id="KW-0812">Transmembrane</keyword>
<evidence type="ECO:0000313" key="4">
    <source>
        <dbReference type="Proteomes" id="UP000252015"/>
    </source>
</evidence>
<organism evidence="3 4">
    <name type="scientific">Mycobacterium shimoidei</name>
    <dbReference type="NCBI Taxonomy" id="29313"/>
    <lineage>
        <taxon>Bacteria</taxon>
        <taxon>Bacillati</taxon>
        <taxon>Actinomycetota</taxon>
        <taxon>Actinomycetes</taxon>
        <taxon>Mycobacteriales</taxon>
        <taxon>Mycobacteriaceae</taxon>
        <taxon>Mycobacterium</taxon>
    </lineage>
</organism>
<reference evidence="3 4" key="1">
    <citation type="submission" date="2018-05" db="EMBL/GenBank/DDBJ databases">
        <authorList>
            <consortium name="IHU Genomes"/>
        </authorList>
    </citation>
    <scope>NUCLEOTIDE SEQUENCE [LARGE SCALE GENOMIC DNA]</scope>
    <source>
        <strain evidence="3 4">P7336</strain>
    </source>
</reference>
<feature type="compositionally biased region" description="Polar residues" evidence="1">
    <location>
        <begin position="147"/>
        <end position="156"/>
    </location>
</feature>
<proteinExistence type="predicted"/>
<sequence length="383" mass="39959">MTSPPPQNPWGAGPGAPGPGQPGFGPPPQGQPYGPPQGQQQPWYPPAGPPKKGGSLKWVIIGVVALVAVIAMAVAVTVVVLRSNSDGGSHDPATPTSGLALGIASGADKGPAALITSDSTCAAWTPIGTNLSAGQSNGWENRDPSVPATSWTPEQHSQYQAAAQAMRTAADQSVALAKTTPHRVMRELYEQFIAYARAYADRIPNYTANDDHLARVANSASSTIGAICAAVADHSAEARAPFIEPAAPPSKVTPPGDPASPTQFLTKDNPTCGPWKMALDQLDADTADWRATDPNVPAAEWGPEQKKVNDDAAQVMSKFAQKIETLGQQSGNSTWQDFATLAAQYRRAFVQSIPSYTPADNQLANVSAFAGHIINSACAAVER</sequence>
<dbReference type="EMBL" id="UEGW01000001">
    <property type="protein sequence ID" value="SRX92897.1"/>
    <property type="molecule type" value="Genomic_DNA"/>
</dbReference>
<name>A0A375YVM6_MYCSH</name>
<keyword evidence="2" id="KW-0472">Membrane</keyword>
<feature type="region of interest" description="Disordered" evidence="1">
    <location>
        <begin position="132"/>
        <end position="156"/>
    </location>
</feature>
<protein>
    <submittedName>
        <fullName evidence="3">Uncharacterized protein</fullName>
    </submittedName>
</protein>
<evidence type="ECO:0000313" key="3">
    <source>
        <dbReference type="EMBL" id="SRX92897.1"/>
    </source>
</evidence>
<dbReference type="Proteomes" id="UP000252015">
    <property type="component" value="Unassembled WGS sequence"/>
</dbReference>
<keyword evidence="4" id="KW-1185">Reference proteome</keyword>
<feature type="compositionally biased region" description="Pro residues" evidence="1">
    <location>
        <begin position="16"/>
        <end position="35"/>
    </location>
</feature>
<accession>A0A375YVM6</accession>
<keyword evidence="2" id="KW-1133">Transmembrane helix</keyword>
<evidence type="ECO:0000256" key="2">
    <source>
        <dbReference type="SAM" id="Phobius"/>
    </source>
</evidence>
<evidence type="ECO:0000256" key="1">
    <source>
        <dbReference type="SAM" id="MobiDB-lite"/>
    </source>
</evidence>
<dbReference type="AlphaFoldDB" id="A0A375YVM6"/>